<protein>
    <recommendedName>
        <fullName evidence="3">DUF3289 domain-containing protein</fullName>
    </recommendedName>
</protein>
<dbReference type="OrthoDB" id="612868at2"/>
<dbReference type="AlphaFoldDB" id="A0A1X1EZ95"/>
<dbReference type="STRING" id="55209.HA50_19145"/>
<comment type="caution">
    <text evidence="1">The sequence shown here is derived from an EMBL/GenBank/DDBJ whole genome shotgun (WGS) entry which is preliminary data.</text>
</comment>
<gene>
    <name evidence="1" type="ORF">HA50_19145</name>
</gene>
<dbReference type="RefSeq" id="WP_084877528.1">
    <property type="nucleotide sequence ID" value="NZ_JAGGMY010000001.1"/>
</dbReference>
<organism evidence="1 2">
    <name type="scientific">Pantoea cypripedii</name>
    <name type="common">Pectobacterium cypripedii</name>
    <name type="synonym">Erwinia cypripedii</name>
    <dbReference type="NCBI Taxonomy" id="55209"/>
    <lineage>
        <taxon>Bacteria</taxon>
        <taxon>Pseudomonadati</taxon>
        <taxon>Pseudomonadota</taxon>
        <taxon>Gammaproteobacteria</taxon>
        <taxon>Enterobacterales</taxon>
        <taxon>Erwiniaceae</taxon>
        <taxon>Pantoea</taxon>
    </lineage>
</organism>
<sequence length="281" mass="32788">MAMATFPLNIYATRNIFNDYGADDMRYGDMTEQRLKNEFNLIQISNRVDPYSMTRLSTFNNPQSRFSGVYGHRPGPKLSPQECARLLFEEMQVTSLPFAFVGPQRTLINKMLDHFMQSSGAPFRHMLLDIAYQDRILNDNSANSTRKTIIQVINENIDYEKRGFPQHRLGEFKSLINTKILPKFDSLIMDNINGLGITVHDVHATKIDILELVIEGRSWHARVKYTGQDHFGIDVNDIRKQKFRQFHLFRIWFILQRYQKFGFRPFLTNMEAIIDIKGSLV</sequence>
<evidence type="ECO:0000313" key="1">
    <source>
        <dbReference type="EMBL" id="ORM95348.1"/>
    </source>
</evidence>
<dbReference type="Proteomes" id="UP000193749">
    <property type="component" value="Unassembled WGS sequence"/>
</dbReference>
<evidence type="ECO:0000313" key="2">
    <source>
        <dbReference type="Proteomes" id="UP000193749"/>
    </source>
</evidence>
<accession>A0A1X1EZ95</accession>
<dbReference type="EMBL" id="MLJI01000001">
    <property type="protein sequence ID" value="ORM95348.1"/>
    <property type="molecule type" value="Genomic_DNA"/>
</dbReference>
<proteinExistence type="predicted"/>
<name>A0A1X1EZ95_PANCY</name>
<dbReference type="InterPro" id="IPR017483">
    <property type="entry name" value="CHP03034"/>
</dbReference>
<dbReference type="Pfam" id="PF11692">
    <property type="entry name" value="DUF3289"/>
    <property type="match status" value="1"/>
</dbReference>
<dbReference type="NCBIfam" id="TIGR03034">
    <property type="entry name" value="YPO3983 family protein"/>
    <property type="match status" value="1"/>
</dbReference>
<keyword evidence="2" id="KW-1185">Reference proteome</keyword>
<reference evidence="1 2" key="1">
    <citation type="journal article" date="2017" name="Antonie Van Leeuwenhoek">
        <title>Phylogenomic resolution of the bacterial genus Pantoea and its relationship with Erwinia and Tatumella.</title>
        <authorList>
            <person name="Palmer M."/>
            <person name="Steenkamp E.T."/>
            <person name="Coetzee M.P."/>
            <person name="Chan W.Y."/>
            <person name="van Zyl E."/>
            <person name="De Maayer P."/>
            <person name="Coutinho T.A."/>
            <person name="Blom J."/>
            <person name="Smits T.H."/>
            <person name="Duffy B."/>
            <person name="Venter S.N."/>
        </authorList>
    </citation>
    <scope>NUCLEOTIDE SEQUENCE [LARGE SCALE GENOMIC DNA]</scope>
    <source>
        <strain evidence="1 2">LMG 2657</strain>
    </source>
</reference>
<evidence type="ECO:0008006" key="3">
    <source>
        <dbReference type="Google" id="ProtNLM"/>
    </source>
</evidence>